<dbReference type="EMBL" id="JAZDWU010000001">
    <property type="protein sequence ID" value="KAL0017684.1"/>
    <property type="molecule type" value="Genomic_DNA"/>
</dbReference>
<evidence type="ECO:0000313" key="5">
    <source>
        <dbReference type="Proteomes" id="UP001459277"/>
    </source>
</evidence>
<comment type="caution">
    <text evidence="4">The sequence shown here is derived from an EMBL/GenBank/DDBJ whole genome shotgun (WGS) entry which is preliminary data.</text>
</comment>
<keyword evidence="1" id="KW-0175">Coiled coil</keyword>
<accession>A0AAW2E5V0</accession>
<dbReference type="InterPro" id="IPR024752">
    <property type="entry name" value="Myb/SANT-like_dom"/>
</dbReference>
<gene>
    <name evidence="4" type="ORF">SO802_004753</name>
</gene>
<dbReference type="PANTHER" id="PTHR47584">
    <property type="match status" value="1"/>
</dbReference>
<dbReference type="InterPro" id="IPR045026">
    <property type="entry name" value="LIMYB"/>
</dbReference>
<dbReference type="AlphaFoldDB" id="A0AAW2E5V0"/>
<reference evidence="4 5" key="1">
    <citation type="submission" date="2024-01" db="EMBL/GenBank/DDBJ databases">
        <title>A telomere-to-telomere, gap-free genome of sweet tea (Lithocarpus litseifolius).</title>
        <authorList>
            <person name="Zhou J."/>
        </authorList>
    </citation>
    <scope>NUCLEOTIDE SEQUENCE [LARGE SCALE GENOMIC DNA]</scope>
    <source>
        <strain evidence="4">Zhou-2022a</strain>
        <tissue evidence="4">Leaf</tissue>
    </source>
</reference>
<dbReference type="Proteomes" id="UP001459277">
    <property type="component" value="Unassembled WGS sequence"/>
</dbReference>
<evidence type="ECO:0000256" key="2">
    <source>
        <dbReference type="SAM" id="MobiDB-lite"/>
    </source>
</evidence>
<feature type="region of interest" description="Disordered" evidence="2">
    <location>
        <begin position="164"/>
        <end position="188"/>
    </location>
</feature>
<feature type="domain" description="Myb/SANT-like" evidence="3">
    <location>
        <begin position="14"/>
        <end position="107"/>
    </location>
</feature>
<evidence type="ECO:0000259" key="3">
    <source>
        <dbReference type="Pfam" id="PF12776"/>
    </source>
</evidence>
<evidence type="ECO:0000313" key="4">
    <source>
        <dbReference type="EMBL" id="KAL0017684.1"/>
    </source>
</evidence>
<evidence type="ECO:0000256" key="1">
    <source>
        <dbReference type="SAM" id="Coils"/>
    </source>
</evidence>
<proteinExistence type="predicted"/>
<feature type="compositionally biased region" description="Basic and acidic residues" evidence="2">
    <location>
        <begin position="169"/>
        <end position="185"/>
    </location>
</feature>
<sequence length="292" mass="33486">MMKGNSSIDEDSLWTPQLEKLFIDIILKEINKGNMADGQFGSDTWKKMLDTLNELGKQSFTMTKFKGKFNRMRLLHREFSTLINQTGFGWDAEINTVHALEESWQNYCRSTATRVLHCASTQDPPNSDEENALEERLIHGGVHVNLESPTPDPIMAILESNITTRSSKRPSDSCDKRPSKSKRELMSSQMNDALQSMVEAAKARIEAFKAKAERYKRYTIDEVSNSIALTNDFSLGKCINILETMEDVNDEIFMKAIEKFKQDPDDREIFVNMSFARRMVWLGRLYGNMSKQ</sequence>
<name>A0AAW2E5V0_9ROSI</name>
<dbReference type="Pfam" id="PF12776">
    <property type="entry name" value="Myb_DNA-bind_3"/>
    <property type="match status" value="1"/>
</dbReference>
<organism evidence="4 5">
    <name type="scientific">Lithocarpus litseifolius</name>
    <dbReference type="NCBI Taxonomy" id="425828"/>
    <lineage>
        <taxon>Eukaryota</taxon>
        <taxon>Viridiplantae</taxon>
        <taxon>Streptophyta</taxon>
        <taxon>Embryophyta</taxon>
        <taxon>Tracheophyta</taxon>
        <taxon>Spermatophyta</taxon>
        <taxon>Magnoliopsida</taxon>
        <taxon>eudicotyledons</taxon>
        <taxon>Gunneridae</taxon>
        <taxon>Pentapetalae</taxon>
        <taxon>rosids</taxon>
        <taxon>fabids</taxon>
        <taxon>Fagales</taxon>
        <taxon>Fagaceae</taxon>
        <taxon>Lithocarpus</taxon>
    </lineage>
</organism>
<keyword evidence="5" id="KW-1185">Reference proteome</keyword>
<protein>
    <recommendedName>
        <fullName evidence="3">Myb/SANT-like domain-containing protein</fullName>
    </recommendedName>
</protein>
<feature type="coiled-coil region" evidence="1">
    <location>
        <begin position="191"/>
        <end position="218"/>
    </location>
</feature>
<dbReference type="PANTHER" id="PTHR47584:SF14">
    <property type="entry name" value="L10-INTERACTING MYB DOMAIN-CONTAINING PROTEIN-LIKE"/>
    <property type="match status" value="1"/>
</dbReference>